<feature type="transmembrane region" description="Helical" evidence="8">
    <location>
        <begin position="187"/>
        <end position="204"/>
    </location>
</feature>
<dbReference type="PATRIC" id="fig|582680.7.peg.1194"/>
<dbReference type="Gene3D" id="1.20.1510.10">
    <property type="entry name" value="Cation efflux protein transmembrane domain"/>
    <property type="match status" value="1"/>
</dbReference>
<dbReference type="InterPro" id="IPR050681">
    <property type="entry name" value="CDF/SLC30A"/>
</dbReference>
<keyword evidence="3" id="KW-0813">Transport</keyword>
<dbReference type="OrthoDB" id="9809646at2"/>
<keyword evidence="4 8" id="KW-0812">Transmembrane</keyword>
<protein>
    <submittedName>
        <fullName evidence="11">Cobalt-zinc-cadmium resistance protein CzcD</fullName>
    </submittedName>
</protein>
<evidence type="ECO:0000259" key="10">
    <source>
        <dbReference type="Pfam" id="PF16916"/>
    </source>
</evidence>
<dbReference type="Pfam" id="PF01545">
    <property type="entry name" value="Cation_efflux"/>
    <property type="match status" value="1"/>
</dbReference>
<comment type="caution">
    <text evidence="11">The sequence shown here is derived from an EMBL/GenBank/DDBJ whole genome shotgun (WGS) entry which is preliminary data.</text>
</comment>
<dbReference type="SUPFAM" id="SSF160240">
    <property type="entry name" value="Cation efflux protein cytoplasmic domain-like"/>
    <property type="match status" value="1"/>
</dbReference>
<dbReference type="PANTHER" id="PTHR11562:SF17">
    <property type="entry name" value="RE54080P-RELATED"/>
    <property type="match status" value="1"/>
</dbReference>
<feature type="transmembrane region" description="Helical" evidence="8">
    <location>
        <begin position="163"/>
        <end position="181"/>
    </location>
</feature>
<evidence type="ECO:0000256" key="7">
    <source>
        <dbReference type="ARBA" id="ARBA00023136"/>
    </source>
</evidence>
<evidence type="ECO:0000259" key="9">
    <source>
        <dbReference type="Pfam" id="PF01545"/>
    </source>
</evidence>
<dbReference type="Pfam" id="PF16916">
    <property type="entry name" value="ZT_dimer"/>
    <property type="match status" value="1"/>
</dbReference>
<dbReference type="SUPFAM" id="SSF161111">
    <property type="entry name" value="Cation efflux protein transmembrane domain-like"/>
    <property type="match status" value="1"/>
</dbReference>
<evidence type="ECO:0000256" key="5">
    <source>
        <dbReference type="ARBA" id="ARBA00022989"/>
    </source>
</evidence>
<evidence type="ECO:0000313" key="12">
    <source>
        <dbReference type="Proteomes" id="UP000033448"/>
    </source>
</evidence>
<dbReference type="GO" id="GO:0005886">
    <property type="term" value="C:plasma membrane"/>
    <property type="evidence" value="ECO:0007669"/>
    <property type="project" value="TreeGrafter"/>
</dbReference>
<accession>A0A0F0L1I6</accession>
<keyword evidence="12" id="KW-1185">Reference proteome</keyword>
<evidence type="ECO:0000256" key="1">
    <source>
        <dbReference type="ARBA" id="ARBA00004141"/>
    </source>
</evidence>
<feature type="domain" description="Cation efflux protein transmembrane" evidence="9">
    <location>
        <begin position="20"/>
        <end position="211"/>
    </location>
</feature>
<keyword evidence="6" id="KW-0406">Ion transport</keyword>
<gene>
    <name evidence="11" type="primary">czcD</name>
    <name evidence="11" type="ORF">RL72_01156</name>
</gene>
<dbReference type="RefSeq" id="WP_045249876.1">
    <property type="nucleotide sequence ID" value="NZ_CP099706.1"/>
</dbReference>
<reference evidence="11 12" key="1">
    <citation type="submission" date="2015-02" db="EMBL/GenBank/DDBJ databases">
        <title>Draft genome sequences of ten Microbacterium spp. with emphasis on heavy metal contaminated environments.</title>
        <authorList>
            <person name="Corretto E."/>
        </authorList>
    </citation>
    <scope>NUCLEOTIDE SEQUENCE [LARGE SCALE GENOMIC DNA]</scope>
    <source>
        <strain evidence="11 12">DSM 23848</strain>
    </source>
</reference>
<proteinExistence type="inferred from homology"/>
<dbReference type="InterPro" id="IPR002524">
    <property type="entry name" value="Cation_efflux"/>
</dbReference>
<comment type="subcellular location">
    <subcellularLocation>
        <location evidence="1">Membrane</location>
        <topology evidence="1">Multi-pass membrane protein</topology>
    </subcellularLocation>
</comment>
<dbReference type="InterPro" id="IPR036837">
    <property type="entry name" value="Cation_efflux_CTD_sf"/>
</dbReference>
<feature type="transmembrane region" description="Helical" evidence="8">
    <location>
        <begin position="123"/>
        <end position="142"/>
    </location>
</feature>
<keyword evidence="7 8" id="KW-0472">Membrane</keyword>
<evidence type="ECO:0000256" key="2">
    <source>
        <dbReference type="ARBA" id="ARBA00008873"/>
    </source>
</evidence>
<comment type="similarity">
    <text evidence="2">Belongs to the cation diffusion facilitator (CDF) transporter (TC 2.A.4) family. SLC30A subfamily.</text>
</comment>
<dbReference type="InterPro" id="IPR058533">
    <property type="entry name" value="Cation_efflux_TM"/>
</dbReference>
<evidence type="ECO:0000256" key="4">
    <source>
        <dbReference type="ARBA" id="ARBA00022692"/>
    </source>
</evidence>
<feature type="domain" description="Cation efflux protein cytoplasmic" evidence="10">
    <location>
        <begin position="217"/>
        <end position="294"/>
    </location>
</feature>
<organism evidence="11 12">
    <name type="scientific">Microbacterium azadirachtae</name>
    <dbReference type="NCBI Taxonomy" id="582680"/>
    <lineage>
        <taxon>Bacteria</taxon>
        <taxon>Bacillati</taxon>
        <taxon>Actinomycetota</taxon>
        <taxon>Actinomycetes</taxon>
        <taxon>Micrococcales</taxon>
        <taxon>Microbacteriaceae</taxon>
        <taxon>Microbacterium</taxon>
    </lineage>
</organism>
<dbReference type="InterPro" id="IPR027469">
    <property type="entry name" value="Cation_efflux_TMD_sf"/>
</dbReference>
<dbReference type="AlphaFoldDB" id="A0A0F0L1I6"/>
<feature type="transmembrane region" description="Helical" evidence="8">
    <location>
        <begin position="18"/>
        <end position="46"/>
    </location>
</feature>
<dbReference type="PANTHER" id="PTHR11562">
    <property type="entry name" value="CATION EFFLUX PROTEIN/ ZINC TRANSPORTER"/>
    <property type="match status" value="1"/>
</dbReference>
<dbReference type="Proteomes" id="UP000033448">
    <property type="component" value="Unassembled WGS sequence"/>
</dbReference>
<dbReference type="InterPro" id="IPR027470">
    <property type="entry name" value="Cation_efflux_CTD"/>
</dbReference>
<feature type="transmembrane region" description="Helical" evidence="8">
    <location>
        <begin position="84"/>
        <end position="103"/>
    </location>
</feature>
<dbReference type="GO" id="GO:0005385">
    <property type="term" value="F:zinc ion transmembrane transporter activity"/>
    <property type="evidence" value="ECO:0007669"/>
    <property type="project" value="TreeGrafter"/>
</dbReference>
<dbReference type="EMBL" id="JYIT01000066">
    <property type="protein sequence ID" value="KJL26220.1"/>
    <property type="molecule type" value="Genomic_DNA"/>
</dbReference>
<feature type="transmembrane region" description="Helical" evidence="8">
    <location>
        <begin position="52"/>
        <end position="72"/>
    </location>
</feature>
<dbReference type="NCBIfam" id="TIGR01297">
    <property type="entry name" value="CDF"/>
    <property type="match status" value="1"/>
</dbReference>
<sequence>MHDHAPATGIRSAGHRRLLAISLTLTSTIMLVQVVGAILSGSLALLADAAHMFTDASALVIALIASAVAARPADDRRTFGYQRAEVFGALVNAIILILLSAWVAFEGIGRLLHPSEVEVAGPLMLVVAAVGLVANGVSMWLLSAAQRTSINVRGAYLEVMGDLIGSAMVIVAAIVIITTGWMPADAIASLIIAAMIIPRAISLLREVFSVLAESAPKGTAVSDIRRHLLEYPGVTGVHDVHVWQLTRGAPVFTAHVSVKAAVLAEGGASALLVQMQSCLAEHFDVEHSTFQIEPDDSGSGAAGDCEAVHA</sequence>
<evidence type="ECO:0000256" key="6">
    <source>
        <dbReference type="ARBA" id="ARBA00023065"/>
    </source>
</evidence>
<name>A0A0F0L1I6_9MICO</name>
<evidence type="ECO:0000256" key="8">
    <source>
        <dbReference type="SAM" id="Phobius"/>
    </source>
</evidence>
<keyword evidence="5 8" id="KW-1133">Transmembrane helix</keyword>
<evidence type="ECO:0000313" key="11">
    <source>
        <dbReference type="EMBL" id="KJL26220.1"/>
    </source>
</evidence>
<evidence type="ECO:0000256" key="3">
    <source>
        <dbReference type="ARBA" id="ARBA00022448"/>
    </source>
</evidence>